<protein>
    <submittedName>
        <fullName evidence="2">Uncharacterized protein</fullName>
    </submittedName>
</protein>
<dbReference type="Proteomes" id="UP001066276">
    <property type="component" value="Chromosome 8"/>
</dbReference>
<keyword evidence="3" id="KW-1185">Reference proteome</keyword>
<evidence type="ECO:0000256" key="1">
    <source>
        <dbReference type="SAM" id="MobiDB-lite"/>
    </source>
</evidence>
<evidence type="ECO:0000313" key="3">
    <source>
        <dbReference type="Proteomes" id="UP001066276"/>
    </source>
</evidence>
<reference evidence="2" key="1">
    <citation type="journal article" date="2022" name="bioRxiv">
        <title>Sequencing and chromosome-scale assembly of the giantPleurodeles waltlgenome.</title>
        <authorList>
            <person name="Brown T."/>
            <person name="Elewa A."/>
            <person name="Iarovenko S."/>
            <person name="Subramanian E."/>
            <person name="Araus A.J."/>
            <person name="Petzold A."/>
            <person name="Susuki M."/>
            <person name="Suzuki K.-i.T."/>
            <person name="Hayashi T."/>
            <person name="Toyoda A."/>
            <person name="Oliveira C."/>
            <person name="Osipova E."/>
            <person name="Leigh N.D."/>
            <person name="Simon A."/>
            <person name="Yun M.H."/>
        </authorList>
    </citation>
    <scope>NUCLEOTIDE SEQUENCE</scope>
    <source>
        <strain evidence="2">20211129_DDA</strain>
        <tissue evidence="2">Liver</tissue>
    </source>
</reference>
<feature type="region of interest" description="Disordered" evidence="1">
    <location>
        <begin position="1"/>
        <end position="22"/>
    </location>
</feature>
<accession>A0AAV7NW11</accession>
<sequence length="102" mass="11479">MVVKESGKRVNGASRSRQKEVETMSVELQGSGHHLMIYCYYFPKHCDGCVNALSESIPWRPDRVPNIMLAVAQYPDPCFPRFRYRGAGAFQDFGVAVAQPAR</sequence>
<dbReference type="EMBL" id="JANPWB010000012">
    <property type="protein sequence ID" value="KAJ1119654.1"/>
    <property type="molecule type" value="Genomic_DNA"/>
</dbReference>
<organism evidence="2 3">
    <name type="scientific">Pleurodeles waltl</name>
    <name type="common">Iberian ribbed newt</name>
    <dbReference type="NCBI Taxonomy" id="8319"/>
    <lineage>
        <taxon>Eukaryota</taxon>
        <taxon>Metazoa</taxon>
        <taxon>Chordata</taxon>
        <taxon>Craniata</taxon>
        <taxon>Vertebrata</taxon>
        <taxon>Euteleostomi</taxon>
        <taxon>Amphibia</taxon>
        <taxon>Batrachia</taxon>
        <taxon>Caudata</taxon>
        <taxon>Salamandroidea</taxon>
        <taxon>Salamandridae</taxon>
        <taxon>Pleurodelinae</taxon>
        <taxon>Pleurodeles</taxon>
    </lineage>
</organism>
<comment type="caution">
    <text evidence="2">The sequence shown here is derived from an EMBL/GenBank/DDBJ whole genome shotgun (WGS) entry which is preliminary data.</text>
</comment>
<gene>
    <name evidence="2" type="ORF">NDU88_007839</name>
</gene>
<evidence type="ECO:0000313" key="2">
    <source>
        <dbReference type="EMBL" id="KAJ1119654.1"/>
    </source>
</evidence>
<name>A0AAV7NW11_PLEWA</name>
<dbReference type="AlphaFoldDB" id="A0AAV7NW11"/>
<proteinExistence type="predicted"/>